<dbReference type="Gene3D" id="3.20.20.80">
    <property type="entry name" value="Glycosidases"/>
    <property type="match status" value="1"/>
</dbReference>
<dbReference type="EMBL" id="CAKOGP040001958">
    <property type="protein sequence ID" value="CAJ1957933.1"/>
    <property type="molecule type" value="Genomic_DNA"/>
</dbReference>
<keyword evidence="1" id="KW-1133">Transmembrane helix</keyword>
<keyword evidence="3" id="KW-1185">Reference proteome</keyword>
<dbReference type="Proteomes" id="UP001295423">
    <property type="component" value="Unassembled WGS sequence"/>
</dbReference>
<dbReference type="SUPFAM" id="SSF51445">
    <property type="entry name" value="(Trans)glycosidases"/>
    <property type="match status" value="1"/>
</dbReference>
<accession>A0AAD2FZC8</accession>
<organism evidence="2 3">
    <name type="scientific">Cylindrotheca closterium</name>
    <dbReference type="NCBI Taxonomy" id="2856"/>
    <lineage>
        <taxon>Eukaryota</taxon>
        <taxon>Sar</taxon>
        <taxon>Stramenopiles</taxon>
        <taxon>Ochrophyta</taxon>
        <taxon>Bacillariophyta</taxon>
        <taxon>Bacillariophyceae</taxon>
        <taxon>Bacillariophycidae</taxon>
        <taxon>Bacillariales</taxon>
        <taxon>Bacillariaceae</taxon>
        <taxon>Cylindrotheca</taxon>
    </lineage>
</organism>
<name>A0AAD2FZC8_9STRA</name>
<sequence>MTTESAPKCVIDDVILNPETLKDMENIALSFFASACGRNRGAFVLHPPDGQTYSCLQLPENIVDLSGAESVDDSVKITTSNDIQNQYIGGNITASDTLSMLNFLIDSVYQSTPEVEATPFACEFNGLAKLECGKENMKSSVLLASGEPIRSATLAGLFVPAPWATGGKTLTLKQAEKFYTEKDFMDMKSAGLNTVQIAVPTAAFDPKDELGQPIMSLLETILKNVSDAGLVAILNIVSTGDELDKVVAAATFCDQTEGVLAMTIPSETMLDPKSVVDSIRVLAPDFPIFLPVSQADLTNLPAWTLNDKNLFGALETSHMGTVADIASSTSKEDRSKMFYHEATTCMARSTMEFASCFGNLPLFLSSGFDLSIDDCVNYSLPGFADYGQCDRFDETTDSPFWERHRMSFAARQVFAYEQGMGWSFAAWKLYDNDEVGTLDKVEKLMALQDVMGAGLFPELDGPTVATEACLNPPKVDFILGDDTLAPSMGPPPDCGNGWWNYETSQCDYWIPPTPAPTEGCPECVATTPANATGAALIGALLGGAVVGGIVWKLLGNKRNDYDTIPN</sequence>
<proteinExistence type="predicted"/>
<evidence type="ECO:0000313" key="3">
    <source>
        <dbReference type="Proteomes" id="UP001295423"/>
    </source>
</evidence>
<comment type="caution">
    <text evidence="2">The sequence shown here is derived from an EMBL/GenBank/DDBJ whole genome shotgun (WGS) entry which is preliminary data.</text>
</comment>
<dbReference type="AlphaFoldDB" id="A0AAD2FZC8"/>
<reference evidence="2" key="1">
    <citation type="submission" date="2023-08" db="EMBL/GenBank/DDBJ databases">
        <authorList>
            <person name="Audoor S."/>
            <person name="Bilcke G."/>
        </authorList>
    </citation>
    <scope>NUCLEOTIDE SEQUENCE</scope>
</reference>
<gene>
    <name evidence="2" type="ORF">CYCCA115_LOCUS16949</name>
</gene>
<protein>
    <submittedName>
        <fullName evidence="2">Uncharacterized protein</fullName>
    </submittedName>
</protein>
<keyword evidence="1" id="KW-0472">Membrane</keyword>
<keyword evidence="1" id="KW-0812">Transmembrane</keyword>
<dbReference type="InterPro" id="IPR017853">
    <property type="entry name" value="GH"/>
</dbReference>
<evidence type="ECO:0000313" key="2">
    <source>
        <dbReference type="EMBL" id="CAJ1957933.1"/>
    </source>
</evidence>
<feature type="transmembrane region" description="Helical" evidence="1">
    <location>
        <begin position="533"/>
        <end position="554"/>
    </location>
</feature>
<evidence type="ECO:0000256" key="1">
    <source>
        <dbReference type="SAM" id="Phobius"/>
    </source>
</evidence>